<evidence type="ECO:0000256" key="1">
    <source>
        <dbReference type="ARBA" id="ARBA00008239"/>
    </source>
</evidence>
<evidence type="ECO:0000256" key="4">
    <source>
        <dbReference type="ARBA" id="ARBA00022840"/>
    </source>
</evidence>
<dbReference type="GO" id="GO:0005524">
    <property type="term" value="F:ATP binding"/>
    <property type="evidence" value="ECO:0007669"/>
    <property type="project" value="UniProtKB-KW"/>
</dbReference>
<evidence type="ECO:0000256" key="5">
    <source>
        <dbReference type="ARBA" id="ARBA00023016"/>
    </source>
</evidence>
<dbReference type="PRINTS" id="PR00775">
    <property type="entry name" value="HEATSHOCK90"/>
</dbReference>
<accession>A0AAD8HR93</accession>
<dbReference type="Proteomes" id="UP001237642">
    <property type="component" value="Unassembled WGS sequence"/>
</dbReference>
<dbReference type="InterPro" id="IPR001404">
    <property type="entry name" value="Hsp90_fam"/>
</dbReference>
<dbReference type="GO" id="GO:0051082">
    <property type="term" value="F:unfolded protein binding"/>
    <property type="evidence" value="ECO:0007669"/>
    <property type="project" value="InterPro"/>
</dbReference>
<dbReference type="EMBL" id="JAUIZM010000008">
    <property type="protein sequence ID" value="KAK1371900.1"/>
    <property type="molecule type" value="Genomic_DNA"/>
</dbReference>
<dbReference type="Gene3D" id="3.30.565.10">
    <property type="entry name" value="Histidine kinase-like ATPase, C-terminal domain"/>
    <property type="match status" value="1"/>
</dbReference>
<keyword evidence="3" id="KW-0547">Nucleotide-binding</keyword>
<keyword evidence="2" id="KW-0963">Cytoplasm</keyword>
<dbReference type="AlphaFoldDB" id="A0AAD8HR93"/>
<keyword evidence="5 7" id="KW-0346">Stress response</keyword>
<sequence>MADTGTFALHAEINQPLSLIINTFYSNNETFLRELISNASDALDKVRFESLSDKTKLDAQPERFLHIIPDKAINTLTLIDSGIGRTKADLVNNLVTIARSGTEEFTEALADVRMTGQFDDSYSAHLVAERVIVTTKHNDHEQYVRESRVGGAFTVTRDTSKLVFTIHTEYSGEHPSKELACAWRSINKAKLVIYSTTTASIVRCNTVYSAYTYINNAKLFYTYIHSQKKCACKVDRGEALYVASLYP</sequence>
<evidence type="ECO:0000256" key="3">
    <source>
        <dbReference type="ARBA" id="ARBA00022741"/>
    </source>
</evidence>
<dbReference type="InterPro" id="IPR036890">
    <property type="entry name" value="HATPase_C_sf"/>
</dbReference>
<evidence type="ECO:0000256" key="2">
    <source>
        <dbReference type="ARBA" id="ARBA00022490"/>
    </source>
</evidence>
<keyword evidence="4" id="KW-0067">ATP-binding</keyword>
<comment type="caution">
    <text evidence="7">The sequence shown here is derived from an EMBL/GenBank/DDBJ whole genome shotgun (WGS) entry which is preliminary data.</text>
</comment>
<evidence type="ECO:0000256" key="6">
    <source>
        <dbReference type="ARBA" id="ARBA00023186"/>
    </source>
</evidence>
<reference evidence="7" key="1">
    <citation type="submission" date="2023-02" db="EMBL/GenBank/DDBJ databases">
        <title>Genome of toxic invasive species Heracleum sosnowskyi carries increased number of genes despite the absence of recent whole-genome duplications.</title>
        <authorList>
            <person name="Schelkunov M."/>
            <person name="Shtratnikova V."/>
            <person name="Makarenko M."/>
            <person name="Klepikova A."/>
            <person name="Omelchenko D."/>
            <person name="Novikova G."/>
            <person name="Obukhova E."/>
            <person name="Bogdanov V."/>
            <person name="Penin A."/>
            <person name="Logacheva M."/>
        </authorList>
    </citation>
    <scope>NUCLEOTIDE SEQUENCE</scope>
    <source>
        <strain evidence="7">Hsosn_3</strain>
        <tissue evidence="7">Leaf</tissue>
    </source>
</reference>
<dbReference type="FunFam" id="3.30.565.10:FF:000357">
    <property type="entry name" value="Heat shock protein HSP 90-beta"/>
    <property type="match status" value="1"/>
</dbReference>
<keyword evidence="8" id="KW-1185">Reference proteome</keyword>
<reference evidence="7" key="2">
    <citation type="submission" date="2023-05" db="EMBL/GenBank/DDBJ databases">
        <authorList>
            <person name="Schelkunov M.I."/>
        </authorList>
    </citation>
    <scope>NUCLEOTIDE SEQUENCE</scope>
    <source>
        <strain evidence="7">Hsosn_3</strain>
        <tissue evidence="7">Leaf</tissue>
    </source>
</reference>
<protein>
    <submittedName>
        <fullName evidence="7">Heat shock protein htpG</fullName>
    </submittedName>
</protein>
<dbReference type="PANTHER" id="PTHR11528">
    <property type="entry name" value="HEAT SHOCK PROTEIN 90 FAMILY MEMBER"/>
    <property type="match status" value="1"/>
</dbReference>
<comment type="similarity">
    <text evidence="1">Belongs to the heat shock protein 90 family.</text>
</comment>
<evidence type="ECO:0000313" key="8">
    <source>
        <dbReference type="Proteomes" id="UP001237642"/>
    </source>
</evidence>
<gene>
    <name evidence="7" type="ORF">POM88_037992</name>
</gene>
<name>A0AAD8HR93_9APIA</name>
<organism evidence="7 8">
    <name type="scientific">Heracleum sosnowskyi</name>
    <dbReference type="NCBI Taxonomy" id="360622"/>
    <lineage>
        <taxon>Eukaryota</taxon>
        <taxon>Viridiplantae</taxon>
        <taxon>Streptophyta</taxon>
        <taxon>Embryophyta</taxon>
        <taxon>Tracheophyta</taxon>
        <taxon>Spermatophyta</taxon>
        <taxon>Magnoliopsida</taxon>
        <taxon>eudicotyledons</taxon>
        <taxon>Gunneridae</taxon>
        <taxon>Pentapetalae</taxon>
        <taxon>asterids</taxon>
        <taxon>campanulids</taxon>
        <taxon>Apiales</taxon>
        <taxon>Apiaceae</taxon>
        <taxon>Apioideae</taxon>
        <taxon>apioid superclade</taxon>
        <taxon>Tordylieae</taxon>
        <taxon>Tordyliinae</taxon>
        <taxon>Heracleum</taxon>
    </lineage>
</organism>
<dbReference type="GO" id="GO:0140662">
    <property type="term" value="F:ATP-dependent protein folding chaperone"/>
    <property type="evidence" value="ECO:0007669"/>
    <property type="project" value="InterPro"/>
</dbReference>
<dbReference type="GO" id="GO:0016887">
    <property type="term" value="F:ATP hydrolysis activity"/>
    <property type="evidence" value="ECO:0007669"/>
    <property type="project" value="InterPro"/>
</dbReference>
<dbReference type="SUPFAM" id="SSF55874">
    <property type="entry name" value="ATPase domain of HSP90 chaperone/DNA topoisomerase II/histidine kinase"/>
    <property type="match status" value="1"/>
</dbReference>
<proteinExistence type="inferred from homology"/>
<keyword evidence="6" id="KW-0143">Chaperone</keyword>
<evidence type="ECO:0000313" key="7">
    <source>
        <dbReference type="EMBL" id="KAK1371900.1"/>
    </source>
</evidence>
<dbReference type="InterPro" id="IPR020575">
    <property type="entry name" value="Hsp90_N"/>
</dbReference>